<accession>A0ABM0GIM4</accession>
<dbReference type="PANTHER" id="PTHR11644">
    <property type="entry name" value="CYTIDINE DEAMINASE"/>
    <property type="match status" value="1"/>
</dbReference>
<comment type="similarity">
    <text evidence="3">Belongs to the cytidine and deoxycytidylate deaminase family.</text>
</comment>
<dbReference type="InterPro" id="IPR002125">
    <property type="entry name" value="CMP_dCMP_dom"/>
</dbReference>
<dbReference type="GeneID" id="100378351"/>
<dbReference type="RefSeq" id="XP_002730668.2">
    <property type="nucleotide sequence ID" value="XM_002730622.2"/>
</dbReference>
<dbReference type="InterPro" id="IPR016193">
    <property type="entry name" value="Cytidine_deaminase-like"/>
</dbReference>
<dbReference type="Gene3D" id="3.40.140.10">
    <property type="entry name" value="Cytidine Deaminase, domain 2"/>
    <property type="match status" value="2"/>
</dbReference>
<sequence length="281" mass="31379">MESTEEFKTLINECNRVKETAYCPYSKFRVGCAVLTEDGKVYAGSNIENASYGLTICAERAALAKAITEGHRKFKAMALTTDLNEFTTPCGACRQFIVEFGKYDLYMVKPDLSYEKYKYDLLPMGFGPSDLAAERVGQILIDRLRSNFGLNGLIIKWFESYLSNRIQKVKIGNVFSDMTSILETGVPQGSVLGPLLFSMYMRPLEEFKTLIKECNRIKENSYSPYSKFRVGCAVLTEDGKVYAGCNIENASYGLTICAERTALSNAITDGHRKFKAIAVST</sequence>
<dbReference type="PROSITE" id="PS51747">
    <property type="entry name" value="CYT_DCMP_DEAMINASES_2"/>
    <property type="match status" value="2"/>
</dbReference>
<gene>
    <name evidence="12" type="primary">LOC100378351</name>
</gene>
<evidence type="ECO:0000256" key="8">
    <source>
        <dbReference type="ARBA" id="ARBA00032005"/>
    </source>
</evidence>
<dbReference type="PROSITE" id="PS00903">
    <property type="entry name" value="CYT_DCMP_DEAMINASES_1"/>
    <property type="match status" value="1"/>
</dbReference>
<feature type="domain" description="CMP/dCMP-type deaminase" evidence="10">
    <location>
        <begin position="205"/>
        <end position="281"/>
    </location>
</feature>
<evidence type="ECO:0000313" key="11">
    <source>
        <dbReference type="Proteomes" id="UP000694865"/>
    </source>
</evidence>
<evidence type="ECO:0000256" key="4">
    <source>
        <dbReference type="ARBA" id="ARBA00012783"/>
    </source>
</evidence>
<dbReference type="EC" id="3.5.4.5" evidence="4"/>
<evidence type="ECO:0000313" key="12">
    <source>
        <dbReference type="RefSeq" id="XP_002730668.2"/>
    </source>
</evidence>
<feature type="domain" description="CMP/dCMP-type deaminase" evidence="10">
    <location>
        <begin position="5"/>
        <end position="129"/>
    </location>
</feature>
<comment type="function">
    <text evidence="2">This enzyme scavenges exogenous and endogenous cytidine and 2'-deoxycytidine for UMP synthesis.</text>
</comment>
<dbReference type="Proteomes" id="UP000694865">
    <property type="component" value="Unplaced"/>
</dbReference>
<evidence type="ECO:0000259" key="10">
    <source>
        <dbReference type="PROSITE" id="PS51747"/>
    </source>
</evidence>
<feature type="non-terminal residue" evidence="12">
    <location>
        <position position="281"/>
    </location>
</feature>
<dbReference type="NCBIfam" id="TIGR01354">
    <property type="entry name" value="cyt_deam_tetra"/>
    <property type="match status" value="1"/>
</dbReference>
<reference evidence="12" key="1">
    <citation type="submission" date="2025-08" db="UniProtKB">
        <authorList>
            <consortium name="RefSeq"/>
        </authorList>
    </citation>
    <scope>IDENTIFICATION</scope>
    <source>
        <tissue evidence="12">Testes</tissue>
    </source>
</reference>
<keyword evidence="7" id="KW-0862">Zinc</keyword>
<comment type="catalytic activity">
    <reaction evidence="9">
        <text>cytidine + H2O + H(+) = uridine + NH4(+)</text>
        <dbReference type="Rhea" id="RHEA:16069"/>
        <dbReference type="ChEBI" id="CHEBI:15377"/>
        <dbReference type="ChEBI" id="CHEBI:15378"/>
        <dbReference type="ChEBI" id="CHEBI:16704"/>
        <dbReference type="ChEBI" id="CHEBI:17562"/>
        <dbReference type="ChEBI" id="CHEBI:28938"/>
        <dbReference type="EC" id="3.5.4.5"/>
    </reaction>
</comment>
<dbReference type="InterPro" id="IPR050202">
    <property type="entry name" value="Cyt/Deoxycyt_deaminase"/>
</dbReference>
<dbReference type="InterPro" id="IPR006262">
    <property type="entry name" value="Cyt_deam_tetra"/>
</dbReference>
<evidence type="ECO:0000256" key="5">
    <source>
        <dbReference type="ARBA" id="ARBA00022723"/>
    </source>
</evidence>
<name>A0ABM0GIM4_SACKO</name>
<organism evidence="11 12">
    <name type="scientific">Saccoglossus kowalevskii</name>
    <name type="common">Acorn worm</name>
    <dbReference type="NCBI Taxonomy" id="10224"/>
    <lineage>
        <taxon>Eukaryota</taxon>
        <taxon>Metazoa</taxon>
        <taxon>Hemichordata</taxon>
        <taxon>Enteropneusta</taxon>
        <taxon>Harrimaniidae</taxon>
        <taxon>Saccoglossus</taxon>
    </lineage>
</organism>
<evidence type="ECO:0000256" key="6">
    <source>
        <dbReference type="ARBA" id="ARBA00022801"/>
    </source>
</evidence>
<protein>
    <recommendedName>
        <fullName evidence="4">cytidine deaminase</fullName>
        <ecNumber evidence="4">3.5.4.5</ecNumber>
    </recommendedName>
    <alternativeName>
        <fullName evidence="8">Cytidine aminohydrolase</fullName>
    </alternativeName>
</protein>
<evidence type="ECO:0000256" key="3">
    <source>
        <dbReference type="ARBA" id="ARBA00006576"/>
    </source>
</evidence>
<evidence type="ECO:0000256" key="9">
    <source>
        <dbReference type="ARBA" id="ARBA00049558"/>
    </source>
</evidence>
<dbReference type="PANTHER" id="PTHR11644:SF2">
    <property type="entry name" value="CYTIDINE DEAMINASE"/>
    <property type="match status" value="1"/>
</dbReference>
<keyword evidence="6" id="KW-0378">Hydrolase</keyword>
<dbReference type="SUPFAM" id="SSF53927">
    <property type="entry name" value="Cytidine deaminase-like"/>
    <property type="match status" value="2"/>
</dbReference>
<dbReference type="InterPro" id="IPR016192">
    <property type="entry name" value="APOBEC/CMP_deaminase_Zn-bd"/>
</dbReference>
<evidence type="ECO:0000256" key="1">
    <source>
        <dbReference type="ARBA" id="ARBA00001947"/>
    </source>
</evidence>
<proteinExistence type="inferred from homology"/>
<evidence type="ECO:0000256" key="2">
    <source>
        <dbReference type="ARBA" id="ARBA00003949"/>
    </source>
</evidence>
<dbReference type="NCBIfam" id="NF004064">
    <property type="entry name" value="PRK05578.1"/>
    <property type="match status" value="2"/>
</dbReference>
<dbReference type="Pfam" id="PF00383">
    <property type="entry name" value="dCMP_cyt_deam_1"/>
    <property type="match status" value="2"/>
</dbReference>
<keyword evidence="11" id="KW-1185">Reference proteome</keyword>
<keyword evidence="5" id="KW-0479">Metal-binding</keyword>
<comment type="cofactor">
    <cofactor evidence="1">
        <name>Zn(2+)</name>
        <dbReference type="ChEBI" id="CHEBI:29105"/>
    </cofactor>
</comment>
<evidence type="ECO:0000256" key="7">
    <source>
        <dbReference type="ARBA" id="ARBA00022833"/>
    </source>
</evidence>
<dbReference type="CDD" id="cd01283">
    <property type="entry name" value="cytidine_deaminase"/>
    <property type="match status" value="2"/>
</dbReference>